<organism evidence="2 3">
    <name type="scientific">Wickerhamomyces anomalus (strain ATCC 58044 / CBS 1984 / NCYC 433 / NRRL Y-366-8)</name>
    <name type="common">Yeast</name>
    <name type="synonym">Hansenula anomala</name>
    <dbReference type="NCBI Taxonomy" id="683960"/>
    <lineage>
        <taxon>Eukaryota</taxon>
        <taxon>Fungi</taxon>
        <taxon>Dikarya</taxon>
        <taxon>Ascomycota</taxon>
        <taxon>Saccharomycotina</taxon>
        <taxon>Saccharomycetes</taxon>
        <taxon>Phaffomycetales</taxon>
        <taxon>Wickerhamomycetaceae</taxon>
        <taxon>Wickerhamomyces</taxon>
    </lineage>
</organism>
<gene>
    <name evidence="2" type="ORF">WICANDRAFT_89274</name>
</gene>
<keyword evidence="1" id="KW-0812">Transmembrane</keyword>
<keyword evidence="1" id="KW-0472">Membrane</keyword>
<evidence type="ECO:0000256" key="1">
    <source>
        <dbReference type="SAM" id="Phobius"/>
    </source>
</evidence>
<evidence type="ECO:0000313" key="2">
    <source>
        <dbReference type="EMBL" id="ODQ62984.1"/>
    </source>
</evidence>
<evidence type="ECO:0000313" key="3">
    <source>
        <dbReference type="Proteomes" id="UP000094112"/>
    </source>
</evidence>
<dbReference type="OrthoDB" id="10524563at2759"/>
<dbReference type="Proteomes" id="UP000094112">
    <property type="component" value="Unassembled WGS sequence"/>
</dbReference>
<dbReference type="Pfam" id="PF17316">
    <property type="entry name" value="Perilipin_2"/>
    <property type="match status" value="1"/>
</dbReference>
<sequence>MADSIKTNNVHPQDINYLSNLIKQSSTLTHLNNYPLLNEISSFFLSFYIISYFATLVSKISLDFKNEILLKYFKFSIDWIDYFDKLFDIYILGNIDHFLPILGKIHLKDLYPSNIYNVTINEIKLYYQFSIAKIDEFKENQLKPTIISNTNPIIAPINSKLSTTIDNYLPSDNSIEPSPVSSSSSELSKFSNLLTLAYQRSKPLILGKFQNVKQYPTKIQSIYNDELNKNDQNITKAITNTSIEISNKIGLTNGKKEVKTNGSSNVGL</sequence>
<keyword evidence="1" id="KW-1133">Transmembrane helix</keyword>
<dbReference type="AlphaFoldDB" id="A0A1E3PCQ2"/>
<dbReference type="GeneID" id="30203424"/>
<feature type="non-terminal residue" evidence="2">
    <location>
        <position position="268"/>
    </location>
</feature>
<name>A0A1E3PCQ2_WICAA</name>
<keyword evidence="3" id="KW-1185">Reference proteome</keyword>
<protein>
    <submittedName>
        <fullName evidence="2">Uncharacterized protein</fullName>
    </submittedName>
</protein>
<dbReference type="RefSeq" id="XP_019042191.1">
    <property type="nucleotide sequence ID" value="XM_019186178.1"/>
</dbReference>
<reference evidence="2 3" key="1">
    <citation type="journal article" date="2016" name="Proc. Natl. Acad. Sci. U.S.A.">
        <title>Comparative genomics of biotechnologically important yeasts.</title>
        <authorList>
            <person name="Riley R."/>
            <person name="Haridas S."/>
            <person name="Wolfe K.H."/>
            <person name="Lopes M.R."/>
            <person name="Hittinger C.T."/>
            <person name="Goeker M."/>
            <person name="Salamov A.A."/>
            <person name="Wisecaver J.H."/>
            <person name="Long T.M."/>
            <person name="Calvey C.H."/>
            <person name="Aerts A.L."/>
            <person name="Barry K.W."/>
            <person name="Choi C."/>
            <person name="Clum A."/>
            <person name="Coughlan A.Y."/>
            <person name="Deshpande S."/>
            <person name="Douglass A.P."/>
            <person name="Hanson S.J."/>
            <person name="Klenk H.-P."/>
            <person name="LaButti K.M."/>
            <person name="Lapidus A."/>
            <person name="Lindquist E.A."/>
            <person name="Lipzen A.M."/>
            <person name="Meier-Kolthoff J.P."/>
            <person name="Ohm R.A."/>
            <person name="Otillar R.P."/>
            <person name="Pangilinan J.L."/>
            <person name="Peng Y."/>
            <person name="Rokas A."/>
            <person name="Rosa C.A."/>
            <person name="Scheuner C."/>
            <person name="Sibirny A.A."/>
            <person name="Slot J.C."/>
            <person name="Stielow J.B."/>
            <person name="Sun H."/>
            <person name="Kurtzman C.P."/>
            <person name="Blackwell M."/>
            <person name="Grigoriev I.V."/>
            <person name="Jeffries T.W."/>
        </authorList>
    </citation>
    <scope>NUCLEOTIDE SEQUENCE [LARGE SCALE GENOMIC DNA]</scope>
    <source>
        <strain evidence="3">ATCC 58044 / CBS 1984 / NCYC 433 / NRRL Y-366-8</strain>
    </source>
</reference>
<dbReference type="EMBL" id="KV454208">
    <property type="protein sequence ID" value="ODQ62984.1"/>
    <property type="molecule type" value="Genomic_DNA"/>
</dbReference>
<accession>A0A1E3PCQ2</accession>
<proteinExistence type="predicted"/>
<feature type="transmembrane region" description="Helical" evidence="1">
    <location>
        <begin position="40"/>
        <end position="62"/>
    </location>
</feature>